<dbReference type="Proteomes" id="UP000000346">
    <property type="component" value="Chromosome"/>
</dbReference>
<dbReference type="InterPro" id="IPR043129">
    <property type="entry name" value="ATPase_NBD"/>
</dbReference>
<dbReference type="EMBL" id="CP001742">
    <property type="protein sequence ID" value="ADL19040.1"/>
    <property type="molecule type" value="Genomic_DNA"/>
</dbReference>
<dbReference type="AlphaFoldDB" id="D9Q152"/>
<reference evidence="4 5" key="1">
    <citation type="journal article" date="2010" name="Appl. Environ. Microbiol.">
        <title>The genome sequence of the crenarchaeon Acidilobus saccharovorans supports a new order, Acidilobales, and suggests an important ecological role in terrestrial acidic hot springs.</title>
        <authorList>
            <person name="Mardanov A.V."/>
            <person name="Svetlitchnyi V.A."/>
            <person name="Beletsky A.V."/>
            <person name="Prokofeva M.I."/>
            <person name="Bonch-Osmolovskaya E.A."/>
            <person name="Ravin N.V."/>
            <person name="Skryabin K.G."/>
        </authorList>
    </citation>
    <scope>NUCLEOTIDE SEQUENCE [LARGE SCALE GENOMIC DNA]</scope>
    <source>
        <strain evidence="5">DSM 16705 / JCM 18335 / VKM B-2471 / 345-15</strain>
    </source>
</reference>
<sequence length="660" mass="70180">MGGALDVVAVDVGGTFTDVIYVDSSGSVRLSKVPTTPRRPEDGVVSGVRSVSPSGAFEVLHATTIATNALLGQVGLELPRTALLTTRGFRDVIEIGRQARPRLYDLLFAKPRPLVPRELRFEVDERTLSDGTVVKEVSEPELDEVASRMESMGVEAVAISFINSYANPSNEARARDLLSRRFAYVTASHEVAMEPREYERTSTAVINAALRPIVSRYLSSLRSSLGSMGASSLSVMSSAGGLVDVEEAALRPVQLIESGPAAGAIAASWLARELEVGSAIGFDMGGTTAKASSIVGGEVQVTTEYEVGGEAHHGRVVKGSGYPVRFPFVDLAEVSAGGGTIIWRDEAGALRVGPLSAGADPGPASYGRGGSQPTITDANLVLGRLGTSLAGGAVELRPELAAQALSRLGDPEGVAQEALELAIVEMARAVRLVTVERGLDPSGMTLIAFGGAGPQVAAELADEMGVGRVLVPPDPGLFSALGLLVADSKYEARLPFPRDLEAAFEGLEASLARRLGRVDHFIRLLDVRYSGQGWELTIRAPADLSPASVREEFDRAHEAAYGFTLDRPIEVVAARVFAVISRPKPRLRGPPREGEPRPVAQRRAWIGGSWDEVPIYRRESLPQGFRLRGPAVVEEYSSTTAVPRGWTLEVGPMGVLELRR</sequence>
<dbReference type="eggNOG" id="arCOG01511">
    <property type="taxonomic scope" value="Archaea"/>
</dbReference>
<keyword evidence="5" id="KW-1185">Reference proteome</keyword>
<name>D9Q152_ACIS3</name>
<dbReference type="GO" id="GO:0005829">
    <property type="term" value="C:cytosol"/>
    <property type="evidence" value="ECO:0007669"/>
    <property type="project" value="TreeGrafter"/>
</dbReference>
<dbReference type="SUPFAM" id="SSF53067">
    <property type="entry name" value="Actin-like ATPase domain"/>
    <property type="match status" value="1"/>
</dbReference>
<feature type="domain" description="Hydantoinase/oxoprolinase N-terminal" evidence="2">
    <location>
        <begin position="8"/>
        <end position="180"/>
    </location>
</feature>
<dbReference type="InterPro" id="IPR045079">
    <property type="entry name" value="Oxoprolinase-like"/>
</dbReference>
<protein>
    <submittedName>
        <fullName evidence="4">Acetone carboxylase, subunit A</fullName>
    </submittedName>
</protein>
<dbReference type="Pfam" id="PF01968">
    <property type="entry name" value="Hydantoinase_A"/>
    <property type="match status" value="1"/>
</dbReference>
<dbReference type="Pfam" id="PF05378">
    <property type="entry name" value="Hydant_A_N"/>
    <property type="match status" value="1"/>
</dbReference>
<evidence type="ECO:0000259" key="1">
    <source>
        <dbReference type="Pfam" id="PF01968"/>
    </source>
</evidence>
<proteinExistence type="predicted"/>
<organism evidence="4 5">
    <name type="scientific">Acidilobus saccharovorans (strain DSM 16705 / JCM 18335 / VKM B-2471 / 345-15)</name>
    <dbReference type="NCBI Taxonomy" id="666510"/>
    <lineage>
        <taxon>Archaea</taxon>
        <taxon>Thermoproteota</taxon>
        <taxon>Thermoprotei</taxon>
        <taxon>Acidilobales</taxon>
        <taxon>Acidilobaceae</taxon>
        <taxon>Acidilobus</taxon>
    </lineage>
</organism>
<dbReference type="InterPro" id="IPR049517">
    <property type="entry name" value="ACX-like_C"/>
</dbReference>
<dbReference type="GO" id="GO:0017168">
    <property type="term" value="F:5-oxoprolinase (ATP-hydrolyzing) activity"/>
    <property type="evidence" value="ECO:0007669"/>
    <property type="project" value="TreeGrafter"/>
</dbReference>
<dbReference type="InParanoid" id="D9Q152"/>
<dbReference type="InterPro" id="IPR008040">
    <property type="entry name" value="Hydant_A_N"/>
</dbReference>
<accession>D9Q152</accession>
<gene>
    <name evidence="4" type="ordered locus">ASAC_0633</name>
</gene>
<feature type="domain" description="Hydantoinase A/oxoprolinase" evidence="1">
    <location>
        <begin position="200"/>
        <end position="491"/>
    </location>
</feature>
<dbReference type="PANTHER" id="PTHR11365:SF23">
    <property type="entry name" value="HYPOTHETICAL 5-OXOPROLINASE (EUROFUNG)-RELATED"/>
    <property type="match status" value="1"/>
</dbReference>
<dbReference type="GO" id="GO:0006749">
    <property type="term" value="P:glutathione metabolic process"/>
    <property type="evidence" value="ECO:0007669"/>
    <property type="project" value="TreeGrafter"/>
</dbReference>
<evidence type="ECO:0000259" key="3">
    <source>
        <dbReference type="Pfam" id="PF19278"/>
    </source>
</evidence>
<dbReference type="PANTHER" id="PTHR11365">
    <property type="entry name" value="5-OXOPROLINASE RELATED"/>
    <property type="match status" value="1"/>
</dbReference>
<feature type="domain" description="Acetophenone carboxylase-like C-terminal" evidence="3">
    <location>
        <begin position="570"/>
        <end position="654"/>
    </location>
</feature>
<dbReference type="InterPro" id="IPR002821">
    <property type="entry name" value="Hydantoinase_A"/>
</dbReference>
<dbReference type="FunCoup" id="D9Q152">
    <property type="interactions" value="111"/>
</dbReference>
<evidence type="ECO:0000313" key="5">
    <source>
        <dbReference type="Proteomes" id="UP000000346"/>
    </source>
</evidence>
<dbReference type="HOGENOM" id="CLU_002157_1_2_2"/>
<evidence type="ECO:0000313" key="4">
    <source>
        <dbReference type="EMBL" id="ADL19040.1"/>
    </source>
</evidence>
<dbReference type="Pfam" id="PF19278">
    <property type="entry name" value="Hydant_A_C"/>
    <property type="match status" value="1"/>
</dbReference>
<dbReference type="KEGG" id="asc:ASAC_0633"/>
<evidence type="ECO:0000259" key="2">
    <source>
        <dbReference type="Pfam" id="PF05378"/>
    </source>
</evidence>
<dbReference type="STRING" id="666510.ASAC_0633"/>